<evidence type="ECO:0000259" key="2">
    <source>
        <dbReference type="Pfam" id="PF17667"/>
    </source>
</evidence>
<dbReference type="EMBL" id="BDGU01001416">
    <property type="protein sequence ID" value="GAW09900.1"/>
    <property type="molecule type" value="Genomic_DNA"/>
</dbReference>
<feature type="domain" description="Fungal-type protein kinase" evidence="2">
    <location>
        <begin position="174"/>
        <end position="364"/>
    </location>
</feature>
<reference evidence="3 4" key="1">
    <citation type="submission" date="2016-08" db="EMBL/GenBank/DDBJ databases">
        <authorList>
            <consortium name="Lentinula edodes genome sequencing consortium"/>
            <person name="Sakamoto Y."/>
            <person name="Nakade K."/>
            <person name="Sato S."/>
            <person name="Yoshida Y."/>
            <person name="Miyazaki K."/>
            <person name="Natsume S."/>
            <person name="Konno N."/>
        </authorList>
    </citation>
    <scope>NUCLEOTIDE SEQUENCE [LARGE SCALE GENOMIC DNA]</scope>
    <source>
        <strain evidence="3 4">NBRC 111202</strain>
    </source>
</reference>
<comment type="caution">
    <text evidence="3">The sequence shown here is derived from an EMBL/GenBank/DDBJ whole genome shotgun (WGS) entry which is preliminary data.</text>
</comment>
<dbReference type="Pfam" id="PF17667">
    <property type="entry name" value="Pkinase_fungal"/>
    <property type="match status" value="1"/>
</dbReference>
<name>A0A1Q3ERR8_LENED</name>
<protein>
    <recommendedName>
        <fullName evidence="2">Fungal-type protein kinase domain-containing protein</fullName>
    </recommendedName>
</protein>
<dbReference type="InterPro" id="IPR040976">
    <property type="entry name" value="Pkinase_fungal"/>
</dbReference>
<evidence type="ECO:0000313" key="4">
    <source>
        <dbReference type="Proteomes" id="UP000188533"/>
    </source>
</evidence>
<reference evidence="3 4" key="2">
    <citation type="submission" date="2017-02" db="EMBL/GenBank/DDBJ databases">
        <title>A genome survey and senescence transcriptome analysis in Lentinula edodes.</title>
        <authorList>
            <person name="Sakamoto Y."/>
            <person name="Nakade K."/>
            <person name="Sato S."/>
            <person name="Yoshida Y."/>
            <person name="Miyazaki K."/>
            <person name="Natsume S."/>
            <person name="Konno N."/>
        </authorList>
    </citation>
    <scope>NUCLEOTIDE SEQUENCE [LARGE SCALE GENOMIC DNA]</scope>
    <source>
        <strain evidence="3 4">NBRC 111202</strain>
    </source>
</reference>
<proteinExistence type="predicted"/>
<dbReference type="Proteomes" id="UP000188533">
    <property type="component" value="Unassembled WGS sequence"/>
</dbReference>
<sequence>MALFNIILLNTLGVYDLARLTRYSPDRLSVISRTQNRLREECDVLPVVEDSSVEKAHQKLRERGILIDEGWKEINFGVGEQGQEQETKANVEEEELKVNMEIEVEKFEVEKKEKKEPLFYAPLFEGLNSIMGAGSAVKFSDKHLLSEGYHSHYKADINGLLIKTTAVPPIAEGEEYECDVLMTGELKKKSTPDTVDDNNKKVLSNTTHIMGADPTRRFMFGLTIDKFNVRLWFFSRSHVFVTEAMNLHIDAKNLIYFALSLSGACREELGYDPTVRRVQGTNGTDPRYIFTIDGKQYITTEAITVRKAKFLLGCATRVFKVQQVLNNEGELDGEVKVIKDYWLPEDSCTELETRSAIEANIQKVNAVPNLGLTPSQT</sequence>
<accession>A0A1Q3ERR8</accession>
<dbReference type="STRING" id="5353.A0A1Q3ERR8"/>
<keyword evidence="4" id="KW-1185">Reference proteome</keyword>
<gene>
    <name evidence="3" type="ORF">LENED_012113</name>
</gene>
<feature type="chain" id="PRO_5012253361" description="Fungal-type protein kinase domain-containing protein" evidence="1">
    <location>
        <begin position="19"/>
        <end position="377"/>
    </location>
</feature>
<evidence type="ECO:0000256" key="1">
    <source>
        <dbReference type="SAM" id="SignalP"/>
    </source>
</evidence>
<organism evidence="3 4">
    <name type="scientific">Lentinula edodes</name>
    <name type="common">Shiitake mushroom</name>
    <name type="synonym">Lentinus edodes</name>
    <dbReference type="NCBI Taxonomy" id="5353"/>
    <lineage>
        <taxon>Eukaryota</taxon>
        <taxon>Fungi</taxon>
        <taxon>Dikarya</taxon>
        <taxon>Basidiomycota</taxon>
        <taxon>Agaricomycotina</taxon>
        <taxon>Agaricomycetes</taxon>
        <taxon>Agaricomycetidae</taxon>
        <taxon>Agaricales</taxon>
        <taxon>Marasmiineae</taxon>
        <taxon>Omphalotaceae</taxon>
        <taxon>Lentinula</taxon>
    </lineage>
</organism>
<feature type="signal peptide" evidence="1">
    <location>
        <begin position="1"/>
        <end position="18"/>
    </location>
</feature>
<evidence type="ECO:0000313" key="3">
    <source>
        <dbReference type="EMBL" id="GAW09900.1"/>
    </source>
</evidence>
<dbReference type="PANTHER" id="PTHR38248">
    <property type="entry name" value="FUNK1 6"/>
    <property type="match status" value="1"/>
</dbReference>
<keyword evidence="1" id="KW-0732">Signal</keyword>
<dbReference type="PANTHER" id="PTHR38248:SF2">
    <property type="entry name" value="FUNK1 11"/>
    <property type="match status" value="1"/>
</dbReference>
<dbReference type="AlphaFoldDB" id="A0A1Q3ERR8"/>